<evidence type="ECO:0000313" key="9">
    <source>
        <dbReference type="RefSeq" id="XP_022249378.1"/>
    </source>
</evidence>
<comment type="pathway">
    <text evidence="2">Protein modification; protein ubiquitination.</text>
</comment>
<feature type="domain" description="HECT" evidence="7">
    <location>
        <begin position="414"/>
        <end position="756"/>
    </location>
</feature>
<evidence type="ECO:0000256" key="2">
    <source>
        <dbReference type="ARBA" id="ARBA00004906"/>
    </source>
</evidence>
<comment type="catalytic activity">
    <reaction evidence="1">
        <text>S-ubiquitinyl-[E2 ubiquitin-conjugating enzyme]-L-cysteine + [acceptor protein]-L-lysine = [E2 ubiquitin-conjugating enzyme]-L-cysteine + N(6)-ubiquitinyl-[acceptor protein]-L-lysine.</text>
        <dbReference type="EC" id="2.3.2.26"/>
    </reaction>
</comment>
<evidence type="ECO:0000256" key="3">
    <source>
        <dbReference type="ARBA" id="ARBA00012485"/>
    </source>
</evidence>
<feature type="active site" description="Glycyl thioester intermediate" evidence="6">
    <location>
        <position position="723"/>
    </location>
</feature>
<gene>
    <name evidence="9" type="primary">LOC106465744</name>
</gene>
<organism evidence="8 9">
    <name type="scientific">Limulus polyphemus</name>
    <name type="common">Atlantic horseshoe crab</name>
    <dbReference type="NCBI Taxonomy" id="6850"/>
    <lineage>
        <taxon>Eukaryota</taxon>
        <taxon>Metazoa</taxon>
        <taxon>Ecdysozoa</taxon>
        <taxon>Arthropoda</taxon>
        <taxon>Chelicerata</taxon>
        <taxon>Merostomata</taxon>
        <taxon>Xiphosura</taxon>
        <taxon>Limulidae</taxon>
        <taxon>Limulus</taxon>
    </lineage>
</organism>
<dbReference type="EC" id="2.3.2.26" evidence="3"/>
<keyword evidence="4" id="KW-0808">Transferase</keyword>
<dbReference type="Gene3D" id="3.30.2160.10">
    <property type="entry name" value="Hect, E3 ligase catalytic domain"/>
    <property type="match status" value="1"/>
</dbReference>
<dbReference type="InterPro" id="IPR058738">
    <property type="entry name" value="PH-like_AREL1"/>
</dbReference>
<dbReference type="InterPro" id="IPR000569">
    <property type="entry name" value="HECT_dom"/>
</dbReference>
<evidence type="ECO:0000256" key="5">
    <source>
        <dbReference type="ARBA" id="ARBA00022786"/>
    </source>
</evidence>
<proteinExistence type="predicted"/>
<evidence type="ECO:0000256" key="1">
    <source>
        <dbReference type="ARBA" id="ARBA00000885"/>
    </source>
</evidence>
<dbReference type="InterPro" id="IPR017868">
    <property type="entry name" value="Filamin/ABP280_repeat-like"/>
</dbReference>
<dbReference type="Proteomes" id="UP000694941">
    <property type="component" value="Unplaced"/>
</dbReference>
<dbReference type="Pfam" id="PF00630">
    <property type="entry name" value="Filamin"/>
    <property type="match status" value="1"/>
</dbReference>
<dbReference type="InterPro" id="IPR013783">
    <property type="entry name" value="Ig-like_fold"/>
</dbReference>
<dbReference type="InterPro" id="IPR035983">
    <property type="entry name" value="Hect_E3_ubiquitin_ligase"/>
</dbReference>
<dbReference type="InterPro" id="IPR014756">
    <property type="entry name" value="Ig_E-set"/>
</dbReference>
<dbReference type="CDD" id="cd00078">
    <property type="entry name" value="HECTc"/>
    <property type="match status" value="1"/>
</dbReference>
<dbReference type="Pfam" id="PF25916">
    <property type="entry name" value="AREL1_PH-like"/>
    <property type="match status" value="1"/>
</dbReference>
<dbReference type="Gene3D" id="2.60.40.10">
    <property type="entry name" value="Immunoglobulins"/>
    <property type="match status" value="1"/>
</dbReference>
<dbReference type="SUPFAM" id="SSF81296">
    <property type="entry name" value="E set domains"/>
    <property type="match status" value="1"/>
</dbReference>
<dbReference type="PROSITE" id="PS50237">
    <property type="entry name" value="HECT"/>
    <property type="match status" value="1"/>
</dbReference>
<evidence type="ECO:0000256" key="6">
    <source>
        <dbReference type="PROSITE-ProRule" id="PRU00104"/>
    </source>
</evidence>
<dbReference type="PANTHER" id="PTHR11254:SF340">
    <property type="entry name" value="APOPTOSIS-RESISTANT E3 UBIQUITIN PROTEIN LIGASE 1"/>
    <property type="match status" value="1"/>
</dbReference>
<dbReference type="RefSeq" id="XP_022249378.1">
    <property type="nucleotide sequence ID" value="XM_022393670.1"/>
</dbReference>
<keyword evidence="8" id="KW-1185">Reference proteome</keyword>
<dbReference type="Gene3D" id="3.30.2410.10">
    <property type="entry name" value="Hect, E3 ligase catalytic domain"/>
    <property type="match status" value="1"/>
</dbReference>
<dbReference type="GeneID" id="106465744"/>
<dbReference type="InterPro" id="IPR050409">
    <property type="entry name" value="E3_ubiq-protein_ligase"/>
</dbReference>
<name>A0ABM1T0H2_LIMPO</name>
<accession>A0ABM1T0H2</accession>
<dbReference type="Pfam" id="PF00632">
    <property type="entry name" value="HECT"/>
    <property type="match status" value="1"/>
</dbReference>
<evidence type="ECO:0000256" key="4">
    <source>
        <dbReference type="ARBA" id="ARBA00022679"/>
    </source>
</evidence>
<dbReference type="SMART" id="SM00119">
    <property type="entry name" value="HECTc"/>
    <property type="match status" value="1"/>
</dbReference>
<dbReference type="PANTHER" id="PTHR11254">
    <property type="entry name" value="HECT DOMAIN UBIQUITIN-PROTEIN LIGASE"/>
    <property type="match status" value="1"/>
</dbReference>
<reference evidence="9" key="1">
    <citation type="submission" date="2025-08" db="UniProtKB">
        <authorList>
            <consortium name="RefSeq"/>
        </authorList>
    </citation>
    <scope>IDENTIFICATION</scope>
    <source>
        <tissue evidence="9">Muscle</tissue>
    </source>
</reference>
<evidence type="ECO:0000313" key="8">
    <source>
        <dbReference type="Proteomes" id="UP000694941"/>
    </source>
</evidence>
<sequence>MATTMSQTFLFFDHSTTRKLGCLAYVTGKYLAPQNCKVEFLWSDPEVVGSTLTFTIKFFQRNGRAYPICNEDNFLVEITQGTNKIACSVELGGQEPSDANKACVQFSVRHAGEYKISVLLGVVHIRGSPFIKHFLPGPPEPQKTGFVHHCSTVVCTEGLPYQLFIELRDQYNNLCVVEAAADPSDEFSVDIVETNTGRPVHAPFRWECHPQSSRIGLILKLDKEGCYRATVFYCGAALRNGDFHIIVLNRGDACLVQKNVAKKSHNIWYEARLISVDGQRLPKSKKVYCYISPKQLTIREFMLKFIPKRFTTFRLCPSTKFQFQSANNKQESHVLVIDDGCQPQVELVSAERNVIAATFTQFLLKNIGGSETFKDKQDFFYHEVRKLHQKHFHEKLPLRIHREKLLEGSMKTTKSFSLADWCKNFEITFLGEEGVDWGGLRREWFELVCEALFDPENLLFHRFKNDKQGLAHPNPWRPLFLKLKHYEFAGKIVGKCLYESALGSTYRQLVKARFSRSFLAQLIGLRVHYKYFEQDDPDLYVSKIRYILENDVEDMELTFTEEEYDNNGQLVKVVELIPGGSRIQVTSQNKLKYLDALAQYRLANNVKEEVEAFLKGLNELIPDNLLSIFDEYELELLMCGTGHYSIADFKGNHAMTGSSYEFRKVLDWFWTAVSNFTEEEMARLLQFTTGCSQLPPGGFAELNPKFHLVCAPTFGVLPTAHTCFNQLCLPDYDSYQQFESALRFAINEGSEGFGMI</sequence>
<dbReference type="SUPFAM" id="SSF56204">
    <property type="entry name" value="Hect, E3 ligase catalytic domain"/>
    <property type="match status" value="1"/>
</dbReference>
<dbReference type="Gene3D" id="3.90.1750.10">
    <property type="entry name" value="Hect, E3 ligase catalytic domains"/>
    <property type="match status" value="1"/>
</dbReference>
<evidence type="ECO:0000259" key="7">
    <source>
        <dbReference type="PROSITE" id="PS50237"/>
    </source>
</evidence>
<protein>
    <recommendedName>
        <fullName evidence="3">HECT-type E3 ubiquitin transferase</fullName>
        <ecNumber evidence="3">2.3.2.26</ecNumber>
    </recommendedName>
</protein>
<keyword evidence="5 6" id="KW-0833">Ubl conjugation pathway</keyword>